<keyword evidence="4" id="KW-0813">Transport</keyword>
<dbReference type="KEGG" id="clup:CLUP02_13012"/>
<dbReference type="GO" id="GO:0140359">
    <property type="term" value="F:ABC-type transporter activity"/>
    <property type="evidence" value="ECO:0007669"/>
    <property type="project" value="InterPro"/>
</dbReference>
<keyword evidence="5 11" id="KW-0812">Transmembrane</keyword>
<dbReference type="FunFam" id="3.40.50.300:FF:001433">
    <property type="entry name" value="ABC transporter, putative"/>
    <property type="match status" value="1"/>
</dbReference>
<dbReference type="InterPro" id="IPR050352">
    <property type="entry name" value="ABCG_transporters"/>
</dbReference>
<dbReference type="Pfam" id="PF19055">
    <property type="entry name" value="ABC2_membrane_7"/>
    <property type="match status" value="2"/>
</dbReference>
<dbReference type="Gene3D" id="3.40.630.10">
    <property type="entry name" value="Zn peptidases"/>
    <property type="match status" value="1"/>
</dbReference>
<dbReference type="SUPFAM" id="SSF53187">
    <property type="entry name" value="Zn-dependent exopeptidases"/>
    <property type="match status" value="1"/>
</dbReference>
<sequence length="1967" mass="216231">MSSTSNPTSNDDGAIVVEMDKFGRQSSIEKSAPPHAPEQPDAARFSLSGAGHISLDDVEAVDVQIRDLAVTVDTSPSWWDPATYPELAKSKFNPEPSSKNLIYHVNASLQPGTLTAIIGGSGSGKTTLLNTLSERMISARLAQSGHITFNGNEGIHNARHAYVMQQDILLPSLTVRETLQYSADLRLPPPTTAEERARIVEEVILELGLKECSNTRIGDRQHRGCSGGEKRRVSIGVQLLANPSVLFLDEPTTGLDATSAFQLMRTLKKLATKGRTIITTIHQPRSEIWDLFDNLIILTKGSPVFSGPAKNCVPFFEGLGFKLPPFVNPAEFVIDIAAIDNRTPELEQETTERVNQLKQAWIHESKATFAPTDKAIESTSTGESPTSKTNKHASYTRQLRVLTNRTFKVTYRDPMGMLASTTEAILMALVTGYIFYNLPRDLSGIRSRQGALYTAAGLQGYLTLMFEVYRLTVDIPTYDREHSESCVDAIPFLFSRRLARLFTEDLPVPFLFSIIFYFMGGFERDASQFFIFFAITVLNHYIAVTCAISCVTASRNFPSASLIANMVFTLQSMACGMFIQANSIPVYVRWLKWITYSFYTFGAYCGNEFEGSFYDCPVDGGALNPACVQYTGRFIMESLGFPQNWIWRPIVVLVAFIVFFCILSAIGLQYIKQEMTIARARVSDTDLSAGKEKMKTHSISEIRTIDVGLDDFALALDKRAASGKTLPTKTILNPVSTTFEAGKLNVIMGPSGSGKTSLLNAMSLRLPSSLSTRYRLSGKLTFNNAQPSNSVIRSVCSYVCQDDDALLPSLTVRETLRFSAGLRLPAHMSSDEKSKRAEEVLLKMGLKDCADNLVGNELVKGISGGEKRRVTIAVQLLSDPLVLLLDEPTSGLDAFTASSIMEVLQGLANEGRTLILTIHQARSDLFKHFGNVLLLARGGSPAYAGSATEMLPYFERQGFTCPAHTNPADFALDLVTINLQQETREAESREKVEALIGAWQRHAKMPAVKTTGELPSINESQEHEAITRSSTGPANVGYPRKALAFNKVNLATPAELGALVRKRASFFVAFPLLVHRGLINFRRQPPLLLARIMQVVGLGIVLALFFAPLKNDYYSVQNRMGFVQEIGAFYFVGMLQNVAVYPAERDVFYREDDDGVYSVEAFLAAYSVLEFPFEIISCLIFGVLADLAVGFPRTVTMYFVCVFSCFGIVSCGESVGIMFNTLFNHTGFAVNLTSVILSVANTMAGVLSIDMPELFKIFNYLSPIRYGTRALAPYSLRSVTFTCEDGQRLPDGRCPVETGEDVLELYKFNVDPNVNIAALAGSDTGGRNEWKLSWIQPKSRAELKLQLYRIAEEKLQGRRSHCPVSNIPAGCCDSGAERRIGGFEVLLIAMSEKLPLAHPAPELTAPEPRRRRTAWWPLIPAALLLAYLHKPSASAIPFLGHGHHRGASSAANACRQVDPLFPTQNSSGLTQLDSYLDSPKFRNETVARLSGAVQIPTESFDNYGPVGADDRWDKLLPFSAYLAKTFPKVHDTLRLERVNTHGLLYTWKGSDESLTPTVLMAHQDTVPVAPTTIDSWTHPPWSGAYDGTYVWGRGAMDCKNSLIGILESVELLIDAGFSPKRTVVLSFGFDEEVSGERGAGHLAPFLLERYGKDGAAIIVDEGSGFDSQWGQTFAIPGTAEKGYIDVEVIVRTPGGHSSIPPEHTGIGILSELITHIEANLYAPELISGNPYLEKLQCGASYAPEFPDNLRRLLPADTSKQMCKKKTDRLAKEAAKAGPQVKYLFTTSVATDIIEGGVKINALPERVRAVVNHRVNVGDKTSSVQEKLAAIVRPVAEKYNLTLHAFDDEAETPSSITLKGNDKVLEPAPVTPTSVEGVTPYGILSGTTRALYGEEIVVSPGIMTGNTDTRYYWDLTQHIFRFLPGYDPESDEWAGVHTVDEKTSVKGHVNLVKWYTIFLRNIDEADFA</sequence>
<keyword evidence="8 11" id="KW-1133">Transmembrane helix</keyword>
<dbReference type="InterPro" id="IPR003439">
    <property type="entry name" value="ABC_transporter-like_ATP-bd"/>
</dbReference>
<dbReference type="FunFam" id="3.40.630.10:FF:000027">
    <property type="entry name" value="N-fatty-acyl-amino acid synthase/hydrolase PM20D1"/>
    <property type="match status" value="1"/>
</dbReference>
<feature type="region of interest" description="Disordered" evidence="10">
    <location>
        <begin position="374"/>
        <end position="393"/>
    </location>
</feature>
<feature type="transmembrane region" description="Helical" evidence="11">
    <location>
        <begin position="646"/>
        <end position="671"/>
    </location>
</feature>
<comment type="similarity">
    <text evidence="2">Belongs to the ABC transporter superfamily. ABCG family. PDR (TC 3.A.1.205) subfamily.</text>
</comment>
<dbReference type="GO" id="GO:0016887">
    <property type="term" value="F:ATP hydrolysis activity"/>
    <property type="evidence" value="ECO:0007669"/>
    <property type="project" value="InterPro"/>
</dbReference>
<feature type="transmembrane region" description="Helical" evidence="11">
    <location>
        <begin position="1197"/>
        <end position="1222"/>
    </location>
</feature>
<dbReference type="InterPro" id="IPR043926">
    <property type="entry name" value="ABCG_dom"/>
</dbReference>
<dbReference type="Pfam" id="PF00005">
    <property type="entry name" value="ABC_tran"/>
    <property type="match status" value="2"/>
</dbReference>
<evidence type="ECO:0000256" key="2">
    <source>
        <dbReference type="ARBA" id="ARBA00006012"/>
    </source>
</evidence>
<feature type="transmembrane region" description="Helical" evidence="11">
    <location>
        <begin position="528"/>
        <end position="550"/>
    </location>
</feature>
<evidence type="ECO:0000256" key="11">
    <source>
        <dbReference type="SAM" id="Phobius"/>
    </source>
</evidence>
<evidence type="ECO:0000259" key="12">
    <source>
        <dbReference type="PROSITE" id="PS50893"/>
    </source>
</evidence>
<gene>
    <name evidence="13" type="ORF">CLUP02_13012</name>
</gene>
<evidence type="ECO:0000256" key="4">
    <source>
        <dbReference type="ARBA" id="ARBA00022448"/>
    </source>
</evidence>
<comment type="similarity">
    <text evidence="3">Belongs to the peptidase M20A family.</text>
</comment>
<keyword evidence="9 11" id="KW-0472">Membrane</keyword>
<dbReference type="Gene3D" id="3.30.70.360">
    <property type="match status" value="1"/>
</dbReference>
<dbReference type="PANTHER" id="PTHR48041">
    <property type="entry name" value="ABC TRANSPORTER G FAMILY MEMBER 28"/>
    <property type="match status" value="1"/>
</dbReference>
<accession>A0A9Q8T1M6</accession>
<dbReference type="InterPro" id="IPR002933">
    <property type="entry name" value="Peptidase_M20"/>
</dbReference>
<dbReference type="GeneID" id="73346980"/>
<dbReference type="Pfam" id="PF06422">
    <property type="entry name" value="PDR_CDR"/>
    <property type="match status" value="1"/>
</dbReference>
<dbReference type="Pfam" id="PF01546">
    <property type="entry name" value="Peptidase_M20"/>
    <property type="match status" value="1"/>
</dbReference>
<dbReference type="Pfam" id="PF01061">
    <property type="entry name" value="ABC2_membrane"/>
    <property type="match status" value="2"/>
</dbReference>
<protein>
    <submittedName>
        <fullName evidence="13">ABC transporter</fullName>
    </submittedName>
</protein>
<feature type="transmembrane region" description="Helical" evidence="11">
    <location>
        <begin position="415"/>
        <end position="436"/>
    </location>
</feature>
<dbReference type="PROSITE" id="PS00211">
    <property type="entry name" value="ABC_TRANSPORTER_1"/>
    <property type="match status" value="2"/>
</dbReference>
<dbReference type="CDD" id="cd05674">
    <property type="entry name" value="M20_yscS"/>
    <property type="match status" value="1"/>
</dbReference>
<feature type="transmembrane region" description="Helical" evidence="11">
    <location>
        <begin position="1228"/>
        <end position="1249"/>
    </location>
</feature>
<feature type="compositionally biased region" description="Polar residues" evidence="10">
    <location>
        <begin position="377"/>
        <end position="393"/>
    </location>
</feature>
<dbReference type="InterPro" id="IPR013525">
    <property type="entry name" value="ABC2_TM"/>
</dbReference>
<feature type="transmembrane region" description="Helical" evidence="11">
    <location>
        <begin position="1121"/>
        <end position="1143"/>
    </location>
</feature>
<dbReference type="Pfam" id="PF07687">
    <property type="entry name" value="M20_dimer"/>
    <property type="match status" value="1"/>
</dbReference>
<evidence type="ECO:0000256" key="5">
    <source>
        <dbReference type="ARBA" id="ARBA00022692"/>
    </source>
</evidence>
<evidence type="ECO:0000313" key="13">
    <source>
        <dbReference type="EMBL" id="UQC87507.1"/>
    </source>
</evidence>
<dbReference type="InterPro" id="IPR011650">
    <property type="entry name" value="Peptidase_M20_dimer"/>
</dbReference>
<dbReference type="EMBL" id="CP019478">
    <property type="protein sequence ID" value="UQC87507.1"/>
    <property type="molecule type" value="Genomic_DNA"/>
</dbReference>
<dbReference type="PANTHER" id="PTHR48041:SF119">
    <property type="entry name" value="ROA1P"/>
    <property type="match status" value="1"/>
</dbReference>
<dbReference type="SUPFAM" id="SSF52540">
    <property type="entry name" value="P-loop containing nucleoside triphosphate hydrolases"/>
    <property type="match status" value="2"/>
</dbReference>
<name>A0A9Q8T1M6_9PEZI</name>
<dbReference type="RefSeq" id="XP_049149116.1">
    <property type="nucleotide sequence ID" value="XM_049291970.1"/>
</dbReference>
<dbReference type="PROSITE" id="PS50893">
    <property type="entry name" value="ABC_TRANSPORTER_2"/>
    <property type="match status" value="2"/>
</dbReference>
<feature type="transmembrane region" description="Helical" evidence="11">
    <location>
        <begin position="1088"/>
        <end position="1109"/>
    </location>
</feature>
<comment type="subcellular location">
    <subcellularLocation>
        <location evidence="1">Membrane</location>
        <topology evidence="1">Multi-pass membrane protein</topology>
    </subcellularLocation>
</comment>
<organism evidence="13 14">
    <name type="scientific">Colletotrichum lupini</name>
    <dbReference type="NCBI Taxonomy" id="145971"/>
    <lineage>
        <taxon>Eukaryota</taxon>
        <taxon>Fungi</taxon>
        <taxon>Dikarya</taxon>
        <taxon>Ascomycota</taxon>
        <taxon>Pezizomycotina</taxon>
        <taxon>Sordariomycetes</taxon>
        <taxon>Hypocreomycetidae</taxon>
        <taxon>Glomerellales</taxon>
        <taxon>Glomerellaceae</taxon>
        <taxon>Colletotrichum</taxon>
        <taxon>Colletotrichum acutatum species complex</taxon>
    </lineage>
</organism>
<evidence type="ECO:0000256" key="1">
    <source>
        <dbReference type="ARBA" id="ARBA00004141"/>
    </source>
</evidence>
<feature type="compositionally biased region" description="Polar residues" evidence="10">
    <location>
        <begin position="1"/>
        <end position="11"/>
    </location>
</feature>
<evidence type="ECO:0000256" key="10">
    <source>
        <dbReference type="SAM" id="MobiDB-lite"/>
    </source>
</evidence>
<dbReference type="Proteomes" id="UP000830671">
    <property type="component" value="Chromosome 6"/>
</dbReference>
<keyword evidence="6" id="KW-0547">Nucleotide-binding</keyword>
<evidence type="ECO:0000256" key="3">
    <source>
        <dbReference type="ARBA" id="ARBA00006247"/>
    </source>
</evidence>
<reference evidence="13" key="1">
    <citation type="journal article" date="2021" name="Mol. Plant Microbe Interact.">
        <title>Complete Genome Sequence of the Plant-Pathogenic Fungus Colletotrichum lupini.</title>
        <authorList>
            <person name="Baroncelli R."/>
            <person name="Pensec F."/>
            <person name="Da Lio D."/>
            <person name="Boufleur T."/>
            <person name="Vicente I."/>
            <person name="Sarrocco S."/>
            <person name="Picot A."/>
            <person name="Baraldi E."/>
            <person name="Sukno S."/>
            <person name="Thon M."/>
            <person name="Le Floch G."/>
        </authorList>
    </citation>
    <scope>NUCLEOTIDE SEQUENCE</scope>
    <source>
        <strain evidence="13">IMI 504893</strain>
    </source>
</reference>
<feature type="domain" description="ABC transporter" evidence="12">
    <location>
        <begin position="82"/>
        <end position="325"/>
    </location>
</feature>
<proteinExistence type="inferred from homology"/>
<dbReference type="GO" id="GO:0005524">
    <property type="term" value="F:ATP binding"/>
    <property type="evidence" value="ECO:0007669"/>
    <property type="project" value="UniProtKB-KW"/>
</dbReference>
<feature type="transmembrane region" description="Helical" evidence="11">
    <location>
        <begin position="562"/>
        <end position="581"/>
    </location>
</feature>
<dbReference type="SMART" id="SM00382">
    <property type="entry name" value="AAA"/>
    <property type="match status" value="2"/>
</dbReference>
<dbReference type="SUPFAM" id="SSF55031">
    <property type="entry name" value="Bacterial exopeptidase dimerisation domain"/>
    <property type="match status" value="1"/>
</dbReference>
<dbReference type="InterPro" id="IPR003593">
    <property type="entry name" value="AAA+_ATPase"/>
</dbReference>
<feature type="transmembrane region" description="Helical" evidence="11">
    <location>
        <begin position="506"/>
        <end position="522"/>
    </location>
</feature>
<dbReference type="InterPro" id="IPR036264">
    <property type="entry name" value="Bact_exopeptidase_dim_dom"/>
</dbReference>
<dbReference type="InterPro" id="IPR017871">
    <property type="entry name" value="ABC_transporter-like_CS"/>
</dbReference>
<keyword evidence="7" id="KW-0067">ATP-binding</keyword>
<evidence type="ECO:0000256" key="9">
    <source>
        <dbReference type="ARBA" id="ARBA00023136"/>
    </source>
</evidence>
<feature type="transmembrane region" description="Helical" evidence="11">
    <location>
        <begin position="1163"/>
        <end position="1185"/>
    </location>
</feature>
<evidence type="ECO:0000313" key="14">
    <source>
        <dbReference type="Proteomes" id="UP000830671"/>
    </source>
</evidence>
<evidence type="ECO:0000256" key="6">
    <source>
        <dbReference type="ARBA" id="ARBA00022741"/>
    </source>
</evidence>
<keyword evidence="14" id="KW-1185">Reference proteome</keyword>
<evidence type="ECO:0000256" key="7">
    <source>
        <dbReference type="ARBA" id="ARBA00022840"/>
    </source>
</evidence>
<dbReference type="InterPro" id="IPR010929">
    <property type="entry name" value="PDR_CDR_ABC"/>
</dbReference>
<evidence type="ECO:0000256" key="8">
    <source>
        <dbReference type="ARBA" id="ARBA00022989"/>
    </source>
</evidence>
<dbReference type="Gene3D" id="3.40.50.300">
    <property type="entry name" value="P-loop containing nucleotide triphosphate hydrolases"/>
    <property type="match status" value="2"/>
</dbReference>
<dbReference type="InterPro" id="IPR027417">
    <property type="entry name" value="P-loop_NTPase"/>
</dbReference>
<feature type="region of interest" description="Disordered" evidence="10">
    <location>
        <begin position="1"/>
        <end position="41"/>
    </location>
</feature>
<feature type="domain" description="ABC transporter" evidence="12">
    <location>
        <begin position="702"/>
        <end position="963"/>
    </location>
</feature>
<dbReference type="GO" id="GO:0016020">
    <property type="term" value="C:membrane"/>
    <property type="evidence" value="ECO:0007669"/>
    <property type="project" value="UniProtKB-SubCell"/>
</dbReference>
<dbReference type="Gene3D" id="1.10.150.900">
    <property type="match status" value="1"/>
</dbReference>